<dbReference type="InterPro" id="IPR038461">
    <property type="entry name" value="Schlafen_AlbA_2_dom_sf"/>
</dbReference>
<keyword evidence="3" id="KW-1185">Reference proteome</keyword>
<evidence type="ECO:0000259" key="1">
    <source>
        <dbReference type="Pfam" id="PF04326"/>
    </source>
</evidence>
<dbReference type="Gene3D" id="3.30.565.60">
    <property type="match status" value="1"/>
</dbReference>
<dbReference type="PANTHER" id="PTHR30595:SF6">
    <property type="entry name" value="SCHLAFEN ALBA-2 DOMAIN-CONTAINING PROTEIN"/>
    <property type="match status" value="1"/>
</dbReference>
<organism evidence="2 3">
    <name type="scientific">Gimesia panareensis</name>
    <dbReference type="NCBI Taxonomy" id="2527978"/>
    <lineage>
        <taxon>Bacteria</taxon>
        <taxon>Pseudomonadati</taxon>
        <taxon>Planctomycetota</taxon>
        <taxon>Planctomycetia</taxon>
        <taxon>Planctomycetales</taxon>
        <taxon>Planctomycetaceae</taxon>
        <taxon>Gimesia</taxon>
    </lineage>
</organism>
<name>A0A517QEG4_9PLAN</name>
<proteinExistence type="predicted"/>
<reference evidence="2 3" key="1">
    <citation type="submission" date="2019-03" db="EMBL/GenBank/DDBJ databases">
        <title>Deep-cultivation of Planctomycetes and their phenomic and genomic characterization uncovers novel biology.</title>
        <authorList>
            <person name="Wiegand S."/>
            <person name="Jogler M."/>
            <person name="Boedeker C."/>
            <person name="Pinto D."/>
            <person name="Vollmers J."/>
            <person name="Rivas-Marin E."/>
            <person name="Kohn T."/>
            <person name="Peeters S.H."/>
            <person name="Heuer A."/>
            <person name="Rast P."/>
            <person name="Oberbeckmann S."/>
            <person name="Bunk B."/>
            <person name="Jeske O."/>
            <person name="Meyerdierks A."/>
            <person name="Storesund J.E."/>
            <person name="Kallscheuer N."/>
            <person name="Luecker S."/>
            <person name="Lage O.M."/>
            <person name="Pohl T."/>
            <person name="Merkel B.J."/>
            <person name="Hornburger P."/>
            <person name="Mueller R.-W."/>
            <person name="Bruemmer F."/>
            <person name="Labrenz M."/>
            <person name="Spormann A.M."/>
            <person name="Op den Camp H."/>
            <person name="Overmann J."/>
            <person name="Amann R."/>
            <person name="Jetten M.S.M."/>
            <person name="Mascher T."/>
            <person name="Medema M.H."/>
            <person name="Devos D.P."/>
            <person name="Kaster A.-K."/>
            <person name="Ovreas L."/>
            <person name="Rohde M."/>
            <person name="Galperin M.Y."/>
            <person name="Jogler C."/>
        </authorList>
    </citation>
    <scope>NUCLEOTIDE SEQUENCE [LARGE SCALE GENOMIC DNA]</scope>
    <source>
        <strain evidence="2 3">Enr10</strain>
    </source>
</reference>
<dbReference type="InterPro" id="IPR038475">
    <property type="entry name" value="RecG_C_sf"/>
</dbReference>
<dbReference type="Gene3D" id="3.30.950.30">
    <property type="entry name" value="Schlafen, AAA domain"/>
    <property type="match status" value="1"/>
</dbReference>
<accession>A0A517QEG4</accession>
<dbReference type="EMBL" id="CP037421">
    <property type="protein sequence ID" value="QDT30038.1"/>
    <property type="molecule type" value="Genomic_DNA"/>
</dbReference>
<dbReference type="InterPro" id="IPR007421">
    <property type="entry name" value="Schlafen_AlbA_2_dom"/>
</dbReference>
<gene>
    <name evidence="2" type="ORF">Enr10x_53970</name>
</gene>
<dbReference type="AlphaFoldDB" id="A0A517QEG4"/>
<protein>
    <submittedName>
        <fullName evidence="2">Divergent AAA domain protein</fullName>
    </submittedName>
</protein>
<dbReference type="PANTHER" id="PTHR30595">
    <property type="entry name" value="GLPR-RELATED TRANSCRIPTIONAL REPRESSOR"/>
    <property type="match status" value="1"/>
</dbReference>
<dbReference type="Proteomes" id="UP000315647">
    <property type="component" value="Chromosome"/>
</dbReference>
<dbReference type="Pfam" id="PF13749">
    <property type="entry name" value="HATPase_c_4"/>
    <property type="match status" value="1"/>
</dbReference>
<dbReference type="Pfam" id="PF04326">
    <property type="entry name" value="SLFN_AlbA_2"/>
    <property type="match status" value="1"/>
</dbReference>
<evidence type="ECO:0000313" key="2">
    <source>
        <dbReference type="EMBL" id="QDT30038.1"/>
    </source>
</evidence>
<evidence type="ECO:0000313" key="3">
    <source>
        <dbReference type="Proteomes" id="UP000315647"/>
    </source>
</evidence>
<sequence length="542" mass="61794">MTDVQMLEQWMQDTEGENLEFKEARNRYDFEELTKYCVALANEGGGKIILGVSDDRPRQVVGSNAFNQPERTRAGLNQRLHLGIRFDEILHPDGRVLVFDIPSRPVGIAIQYDGRYLVRDGDSLVGMSGERLRDIIAESGHDFSADVCEGLTIDDLEDSAIEEFRQRWIDKSGNGNLQSLSREQLLSDIEATVDGSPTYAALILFGSQAAFGRYLANAEVTYEYRSSNASGPAQKRLEFREGFFQWYDQLWEQINERNDLQHFQVGPFVLDVPTFHERGIREAILNAVSHRNYQLGGNVFVRQYPNRIEVVSPGSLPVEVRLETILYRQSPRNRRIADIFTKCGLVERSGQGMNLMFESAIQHSKSLPDFTGTDNYQVSITLHGVMQNPEFVRFLREFDDDVKDSLSTDEWLVLDQLSREQPLPDELLVCTDRLIELGMIVRAARGSFILAESYYRSIGREDTFRRLRENEVLKERLEAHISEHAVDGCSVGELVDLLPGLTRDQVRALLDELRGEERVHLRGSRRWARWHPGPAPDDGEGI</sequence>
<dbReference type="RefSeq" id="WP_145451935.1">
    <property type="nucleotide sequence ID" value="NZ_CP037421.1"/>
</dbReference>
<feature type="domain" description="Schlafen AlbA-2" evidence="1">
    <location>
        <begin position="15"/>
        <end position="125"/>
    </location>
</feature>